<reference evidence="2" key="1">
    <citation type="submission" date="2019-02" db="EMBL/GenBank/DDBJ databases">
        <authorList>
            <person name="Gruber-Vodicka R. H."/>
            <person name="Seah K. B. B."/>
        </authorList>
    </citation>
    <scope>NUCLEOTIDE SEQUENCE</scope>
    <source>
        <strain evidence="1">BECK_S312</strain>
        <strain evidence="2">BECK_S426</strain>
    </source>
</reference>
<sequence length="98" mass="10229">MLSRSIWALNSRTSYQMRETPSRATNFGREVIGGVDILPPAARKAVGARGFTGKVMAGSGIELDIAGEDVEEGGLAGAVFPAQEGDFALGEFGIQGIE</sequence>
<protein>
    <submittedName>
        <fullName evidence="2">Uncharacterized protein</fullName>
    </submittedName>
</protein>
<evidence type="ECO:0000313" key="1">
    <source>
        <dbReference type="EMBL" id="VFK12965.1"/>
    </source>
</evidence>
<accession>A0A450XIA1</accession>
<dbReference type="EMBL" id="CAADFM010000080">
    <property type="protein sequence ID" value="VFK12965.1"/>
    <property type="molecule type" value="Genomic_DNA"/>
</dbReference>
<evidence type="ECO:0000313" key="2">
    <source>
        <dbReference type="EMBL" id="VFK29041.1"/>
    </source>
</evidence>
<dbReference type="EMBL" id="CAADFP010000079">
    <property type="protein sequence ID" value="VFK29041.1"/>
    <property type="molecule type" value="Genomic_DNA"/>
</dbReference>
<organism evidence="2">
    <name type="scientific">Candidatus Kentrum sp. LPFa</name>
    <dbReference type="NCBI Taxonomy" id="2126335"/>
    <lineage>
        <taxon>Bacteria</taxon>
        <taxon>Pseudomonadati</taxon>
        <taxon>Pseudomonadota</taxon>
        <taxon>Gammaproteobacteria</taxon>
        <taxon>Candidatus Kentrum</taxon>
    </lineage>
</organism>
<gene>
    <name evidence="1" type="ORF">BECKLPF1236A_GA0070988_100808</name>
    <name evidence="2" type="ORF">BECKLPF1236C_GA0070990_100799</name>
</gene>
<proteinExistence type="predicted"/>
<dbReference type="AlphaFoldDB" id="A0A450XIA1"/>
<name>A0A450XIA1_9GAMM</name>